<name>A0A4U8W6B7_9NOCA</name>
<dbReference type="InterPro" id="IPR046036">
    <property type="entry name" value="DUF5994"/>
</dbReference>
<feature type="region of interest" description="Disordered" evidence="1">
    <location>
        <begin position="115"/>
        <end position="157"/>
    </location>
</feature>
<proteinExistence type="predicted"/>
<feature type="compositionally biased region" description="Low complexity" evidence="1">
    <location>
        <begin position="116"/>
        <end position="133"/>
    </location>
</feature>
<organism evidence="2 3">
    <name type="scientific">Nocardia cyriacigeorgica</name>
    <dbReference type="NCBI Taxonomy" id="135487"/>
    <lineage>
        <taxon>Bacteria</taxon>
        <taxon>Bacillati</taxon>
        <taxon>Actinomycetota</taxon>
        <taxon>Actinomycetes</taxon>
        <taxon>Mycobacteriales</taxon>
        <taxon>Nocardiaceae</taxon>
        <taxon>Nocardia</taxon>
    </lineage>
</organism>
<gene>
    <name evidence="2" type="ORF">NCTC10797_05432</name>
</gene>
<dbReference type="AlphaFoldDB" id="A0A4U8W6B7"/>
<feature type="region of interest" description="Disordered" evidence="1">
    <location>
        <begin position="1"/>
        <end position="22"/>
    </location>
</feature>
<sequence>MTPLPISTPSTPPRAAPNPRLHLHSNPGDYIDATWRPRTSNLATELPDLITALQLRTGPISRVVYDPTAWDATGRHLLMVDRAIQLDPYPFELFDTMYVYGTSSVIVLQVVHPSTETDPAPTATGAPTRIPAPQTANQNHQPRPVTNHAAMGAAADR</sequence>
<evidence type="ECO:0000256" key="1">
    <source>
        <dbReference type="SAM" id="MobiDB-lite"/>
    </source>
</evidence>
<protein>
    <submittedName>
        <fullName evidence="2">Uncharacterized protein</fullName>
    </submittedName>
</protein>
<dbReference type="Proteomes" id="UP000290439">
    <property type="component" value="Chromosome"/>
</dbReference>
<evidence type="ECO:0000313" key="3">
    <source>
        <dbReference type="Proteomes" id="UP000290439"/>
    </source>
</evidence>
<dbReference type="EMBL" id="LR215973">
    <property type="protein sequence ID" value="VFB01612.1"/>
    <property type="molecule type" value="Genomic_DNA"/>
</dbReference>
<dbReference type="Pfam" id="PF19457">
    <property type="entry name" value="DUF5994"/>
    <property type="match status" value="1"/>
</dbReference>
<reference evidence="2 3" key="1">
    <citation type="submission" date="2019-02" db="EMBL/GenBank/DDBJ databases">
        <authorList>
            <consortium name="Pathogen Informatics"/>
        </authorList>
    </citation>
    <scope>NUCLEOTIDE SEQUENCE [LARGE SCALE GENOMIC DNA]</scope>
    <source>
        <strain evidence="2 3">3012STDY6756504</strain>
    </source>
</reference>
<accession>A0A4U8W6B7</accession>
<evidence type="ECO:0000313" key="2">
    <source>
        <dbReference type="EMBL" id="VFB01612.1"/>
    </source>
</evidence>